<evidence type="ECO:0000256" key="3">
    <source>
        <dbReference type="PIRSR" id="PIRSR623088-1"/>
    </source>
</evidence>
<dbReference type="CDD" id="cd00077">
    <property type="entry name" value="HDc"/>
    <property type="match status" value="1"/>
</dbReference>
<evidence type="ECO:0000313" key="7">
    <source>
        <dbReference type="Proteomes" id="UP000481153"/>
    </source>
</evidence>
<accession>A0A6G0XP93</accession>
<protein>
    <recommendedName>
        <fullName evidence="5">PDEase domain-containing protein</fullName>
    </recommendedName>
</protein>
<evidence type="ECO:0000313" key="6">
    <source>
        <dbReference type="EMBL" id="KAF0742292.1"/>
    </source>
</evidence>
<feature type="binding site" evidence="4">
    <location>
        <position position="68"/>
    </location>
    <ligand>
        <name>Zn(2+)</name>
        <dbReference type="ChEBI" id="CHEBI:29105"/>
        <label>1</label>
    </ligand>
</feature>
<dbReference type="SUPFAM" id="SSF109604">
    <property type="entry name" value="HD-domain/PDEase-like"/>
    <property type="match status" value="1"/>
</dbReference>
<keyword evidence="1 4" id="KW-0479">Metal-binding</keyword>
<feature type="active site" description="Proton donor" evidence="3">
    <location>
        <position position="64"/>
    </location>
</feature>
<sequence>MSESLKTVTLDADLDPRLYSIDEHVDLALHILEKSGATAFLGVNDKAKNLCQTVAAMYLSTPYHNFKHAFNVMHTTYMLIQSLKESPFSTLETTGLLLAALSHDIQHNGRTSGFHKSVNSPLAQEFSDHKASVLEAMHASVALQTMMNECIFDNLDETNSNTLKTLIEELILATDMAIHDEVIQEYGNKSDTLTQAKMILHCADISNPTKRPDIAKWWSHAVSREFRFQVDEEAKLGIPVSTFMKVDLFSAEEAKMHLGFIDSFVAPSWRLLSTSNRFDDYVTVHCMSNIARSRRMWLNLTESQSHPEDLIRNPDLKRKRFEDIPCVNGSRKNKRRYFKVNRISQLDNPADCHVI</sequence>
<dbReference type="GO" id="GO:0004114">
    <property type="term" value="F:3',5'-cyclic-nucleotide phosphodiesterase activity"/>
    <property type="evidence" value="ECO:0007669"/>
    <property type="project" value="InterPro"/>
</dbReference>
<feature type="binding site" evidence="4">
    <location>
        <position position="103"/>
    </location>
    <ligand>
        <name>Zn(2+)</name>
        <dbReference type="ChEBI" id="CHEBI:29105"/>
        <label>1</label>
    </ligand>
</feature>
<keyword evidence="7" id="KW-1185">Reference proteome</keyword>
<reference evidence="6 7" key="1">
    <citation type="submission" date="2019-07" db="EMBL/GenBank/DDBJ databases">
        <title>Genomics analysis of Aphanomyces spp. identifies a new class of oomycete effector associated with host adaptation.</title>
        <authorList>
            <person name="Gaulin E."/>
        </authorList>
    </citation>
    <scope>NUCLEOTIDE SEQUENCE [LARGE SCALE GENOMIC DNA]</scope>
    <source>
        <strain evidence="6 7">ATCC 201684</strain>
    </source>
</reference>
<dbReference type="VEuPathDB" id="FungiDB:AeMF1_009418"/>
<dbReference type="GO" id="GO:0007165">
    <property type="term" value="P:signal transduction"/>
    <property type="evidence" value="ECO:0007669"/>
    <property type="project" value="InterPro"/>
</dbReference>
<feature type="domain" description="PDEase" evidence="5">
    <location>
        <begin position="1"/>
        <end position="304"/>
    </location>
</feature>
<feature type="binding site" evidence="4">
    <location>
        <position position="104"/>
    </location>
    <ligand>
        <name>Zn(2+)</name>
        <dbReference type="ChEBI" id="CHEBI:29105"/>
        <label>2</label>
    </ligand>
</feature>
<dbReference type="InterPro" id="IPR003607">
    <property type="entry name" value="HD/PDEase_dom"/>
</dbReference>
<proteinExistence type="predicted"/>
<organism evidence="6 7">
    <name type="scientific">Aphanomyces euteiches</name>
    <dbReference type="NCBI Taxonomy" id="100861"/>
    <lineage>
        <taxon>Eukaryota</taxon>
        <taxon>Sar</taxon>
        <taxon>Stramenopiles</taxon>
        <taxon>Oomycota</taxon>
        <taxon>Saprolegniomycetes</taxon>
        <taxon>Saprolegniales</taxon>
        <taxon>Verrucalvaceae</taxon>
        <taxon>Aphanomyces</taxon>
    </lineage>
</organism>
<dbReference type="PANTHER" id="PTHR11347">
    <property type="entry name" value="CYCLIC NUCLEOTIDE PHOSPHODIESTERASE"/>
    <property type="match status" value="1"/>
</dbReference>
<evidence type="ECO:0000256" key="2">
    <source>
        <dbReference type="ARBA" id="ARBA00022801"/>
    </source>
</evidence>
<evidence type="ECO:0000256" key="4">
    <source>
        <dbReference type="PIRSR" id="PIRSR623088-3"/>
    </source>
</evidence>
<dbReference type="EMBL" id="VJMJ01000029">
    <property type="protein sequence ID" value="KAF0742292.1"/>
    <property type="molecule type" value="Genomic_DNA"/>
</dbReference>
<dbReference type="PROSITE" id="PS51845">
    <property type="entry name" value="PDEASE_I_2"/>
    <property type="match status" value="1"/>
</dbReference>
<evidence type="ECO:0000259" key="5">
    <source>
        <dbReference type="PROSITE" id="PS51845"/>
    </source>
</evidence>
<dbReference type="PRINTS" id="PR00387">
    <property type="entry name" value="PDIESTERASE1"/>
</dbReference>
<dbReference type="Pfam" id="PF00233">
    <property type="entry name" value="PDEase_I"/>
    <property type="match status" value="1"/>
</dbReference>
<keyword evidence="2" id="KW-0378">Hydrolase</keyword>
<dbReference type="InterPro" id="IPR023088">
    <property type="entry name" value="PDEase"/>
</dbReference>
<evidence type="ECO:0000256" key="1">
    <source>
        <dbReference type="ARBA" id="ARBA00022723"/>
    </source>
</evidence>
<dbReference type="AlphaFoldDB" id="A0A6G0XP93"/>
<feature type="binding site" evidence="4">
    <location>
        <position position="204"/>
    </location>
    <ligand>
        <name>Zn(2+)</name>
        <dbReference type="ChEBI" id="CHEBI:29105"/>
        <label>1</label>
    </ligand>
</feature>
<dbReference type="InterPro" id="IPR002073">
    <property type="entry name" value="PDEase_catalytic_dom"/>
</dbReference>
<feature type="binding site" evidence="4">
    <location>
        <position position="104"/>
    </location>
    <ligand>
        <name>Zn(2+)</name>
        <dbReference type="ChEBI" id="CHEBI:29105"/>
        <label>1</label>
    </ligand>
</feature>
<gene>
    <name evidence="6" type="ORF">Ae201684_002695</name>
</gene>
<dbReference type="InterPro" id="IPR036971">
    <property type="entry name" value="PDEase_catalytic_dom_sf"/>
</dbReference>
<comment type="caution">
    <text evidence="6">The sequence shown here is derived from an EMBL/GenBank/DDBJ whole genome shotgun (WGS) entry which is preliminary data.</text>
</comment>
<dbReference type="Gene3D" id="1.10.1300.10">
    <property type="entry name" value="3'5'-cyclic nucleotide phosphodiesterase, catalytic domain"/>
    <property type="match status" value="1"/>
</dbReference>
<dbReference type="Proteomes" id="UP000481153">
    <property type="component" value="Unassembled WGS sequence"/>
</dbReference>
<name>A0A6G0XP93_9STRA</name>
<dbReference type="SMART" id="SM00471">
    <property type="entry name" value="HDc"/>
    <property type="match status" value="1"/>
</dbReference>
<dbReference type="GO" id="GO:0046872">
    <property type="term" value="F:metal ion binding"/>
    <property type="evidence" value="ECO:0007669"/>
    <property type="project" value="UniProtKB-KW"/>
</dbReference>